<organism evidence="3 4">
    <name type="scientific">Calderihabitans maritimus</name>
    <dbReference type="NCBI Taxonomy" id="1246530"/>
    <lineage>
        <taxon>Bacteria</taxon>
        <taxon>Bacillati</taxon>
        <taxon>Bacillota</taxon>
        <taxon>Clostridia</taxon>
        <taxon>Neomoorellales</taxon>
        <taxon>Calderihabitantaceae</taxon>
        <taxon>Calderihabitans</taxon>
    </lineage>
</organism>
<reference evidence="4" key="1">
    <citation type="journal article" date="2017" name="Appl. Environ. Microbiol.">
        <title>Genomic analysis of Calderihabitans maritimus KKC1, a thermophilic hydrogenogenic carboxydotrophic bacterium isolated from marine sediment.</title>
        <authorList>
            <person name="Omae K."/>
            <person name="Yoneda Y."/>
            <person name="Fukuyama Y."/>
            <person name="Yoshida T."/>
            <person name="Sako Y."/>
        </authorList>
    </citation>
    <scope>NUCLEOTIDE SEQUENCE [LARGE SCALE GENOMIC DNA]</scope>
    <source>
        <strain evidence="4">KKC1</strain>
    </source>
</reference>
<gene>
    <name evidence="3" type="ORF">KKC1_24640</name>
</gene>
<dbReference type="OrthoDB" id="9814460at2"/>
<evidence type="ECO:0000313" key="4">
    <source>
        <dbReference type="Proteomes" id="UP000197032"/>
    </source>
</evidence>
<dbReference type="GO" id="GO:0004222">
    <property type="term" value="F:metalloendopeptidase activity"/>
    <property type="evidence" value="ECO:0007669"/>
    <property type="project" value="TreeGrafter"/>
</dbReference>
<keyword evidence="1" id="KW-0732">Signal</keyword>
<dbReference type="CDD" id="cd12797">
    <property type="entry name" value="M23_peptidase"/>
    <property type="match status" value="1"/>
</dbReference>
<protein>
    <submittedName>
        <fullName evidence="3">Peptidase M23B</fullName>
    </submittedName>
</protein>
<dbReference type="EMBL" id="BDGJ01000126">
    <property type="protein sequence ID" value="GAW93327.1"/>
    <property type="molecule type" value="Genomic_DNA"/>
</dbReference>
<dbReference type="InterPro" id="IPR050570">
    <property type="entry name" value="Cell_wall_metabolism_enzyme"/>
</dbReference>
<dbReference type="AlphaFoldDB" id="A0A1Z5HVF1"/>
<dbReference type="PANTHER" id="PTHR21666:SF289">
    <property type="entry name" value="L-ALA--D-GLU ENDOPEPTIDASE"/>
    <property type="match status" value="1"/>
</dbReference>
<dbReference type="RefSeq" id="WP_088554489.1">
    <property type="nucleotide sequence ID" value="NZ_BDGJ01000126.1"/>
</dbReference>
<comment type="caution">
    <text evidence="3">The sequence shown here is derived from an EMBL/GenBank/DDBJ whole genome shotgun (WGS) entry which is preliminary data.</text>
</comment>
<name>A0A1Z5HVF1_9FIRM</name>
<accession>A0A1Z5HVF1</accession>
<dbReference type="PANTHER" id="PTHR21666">
    <property type="entry name" value="PEPTIDASE-RELATED"/>
    <property type="match status" value="1"/>
</dbReference>
<dbReference type="InterPro" id="IPR011055">
    <property type="entry name" value="Dup_hybrid_motif"/>
</dbReference>
<dbReference type="Proteomes" id="UP000197032">
    <property type="component" value="Unassembled WGS sequence"/>
</dbReference>
<evidence type="ECO:0000259" key="2">
    <source>
        <dbReference type="Pfam" id="PF01551"/>
    </source>
</evidence>
<keyword evidence="4" id="KW-1185">Reference proteome</keyword>
<feature type="domain" description="M23ase beta-sheet core" evidence="2">
    <location>
        <begin position="123"/>
        <end position="218"/>
    </location>
</feature>
<dbReference type="InterPro" id="IPR016047">
    <property type="entry name" value="M23ase_b-sheet_dom"/>
</dbReference>
<dbReference type="Pfam" id="PF01551">
    <property type="entry name" value="Peptidase_M23"/>
    <property type="match status" value="1"/>
</dbReference>
<evidence type="ECO:0000256" key="1">
    <source>
        <dbReference type="ARBA" id="ARBA00022729"/>
    </source>
</evidence>
<proteinExistence type="predicted"/>
<evidence type="ECO:0000313" key="3">
    <source>
        <dbReference type="EMBL" id="GAW93327.1"/>
    </source>
</evidence>
<dbReference type="SUPFAM" id="SSF51261">
    <property type="entry name" value="Duplicated hybrid motif"/>
    <property type="match status" value="1"/>
</dbReference>
<dbReference type="Gene3D" id="2.70.70.10">
    <property type="entry name" value="Glucose Permease (Domain IIA)"/>
    <property type="match status" value="1"/>
</dbReference>
<sequence length="229" mass="26254">MKNNWGRGGRQKWRLNLFLSRRRLKRIAGTIIFFLIVFTIFGIEHPALKEFQRAVKFYLTSPAADWGPWFEQVASRKVWQDSFEEKVFQVMTSLNKDEDMIPVPVSGETVRAFGWVEVKGHPRFHQGIDIKTRVGVPVRAVLPGRVLKVDNHPAMGRRIEIMHENGLKTIYAGLGEILVGRGDRVKKGQIIAKTSWAEEKEFTNIHFEVRKNDRPIDPVILLIGTGAKI</sequence>